<feature type="transmembrane region" description="Helical" evidence="2">
    <location>
        <begin position="26"/>
        <end position="44"/>
    </location>
</feature>
<keyword evidence="2" id="KW-0812">Transmembrane</keyword>
<dbReference type="InterPro" id="IPR002035">
    <property type="entry name" value="VWF_A"/>
</dbReference>
<accession>A0A3B0X479</accession>
<dbReference type="Gene3D" id="3.40.50.410">
    <property type="entry name" value="von Willebrand factor, type A domain"/>
    <property type="match status" value="1"/>
</dbReference>
<dbReference type="SMART" id="SM00028">
    <property type="entry name" value="TPR"/>
    <property type="match status" value="1"/>
</dbReference>
<gene>
    <name evidence="4" type="ORF">MNBD_GAMMA05-2622</name>
</gene>
<dbReference type="EMBL" id="UOFE01000006">
    <property type="protein sequence ID" value="VAW50694.1"/>
    <property type="molecule type" value="Genomic_DNA"/>
</dbReference>
<dbReference type="AlphaFoldDB" id="A0A3B0X479"/>
<dbReference type="InterPro" id="IPR050768">
    <property type="entry name" value="UPF0353/GerABKA_families"/>
</dbReference>
<feature type="domain" description="VWFA" evidence="3">
    <location>
        <begin position="108"/>
        <end position="290"/>
    </location>
</feature>
<dbReference type="Pfam" id="PF13519">
    <property type="entry name" value="VWA_2"/>
    <property type="match status" value="1"/>
</dbReference>
<evidence type="ECO:0000256" key="1">
    <source>
        <dbReference type="SAM" id="MobiDB-lite"/>
    </source>
</evidence>
<organism evidence="4">
    <name type="scientific">hydrothermal vent metagenome</name>
    <dbReference type="NCBI Taxonomy" id="652676"/>
    <lineage>
        <taxon>unclassified sequences</taxon>
        <taxon>metagenomes</taxon>
        <taxon>ecological metagenomes</taxon>
    </lineage>
</organism>
<dbReference type="InterPro" id="IPR036465">
    <property type="entry name" value="vWFA_dom_sf"/>
</dbReference>
<dbReference type="SUPFAM" id="SSF53300">
    <property type="entry name" value="vWA-like"/>
    <property type="match status" value="1"/>
</dbReference>
<dbReference type="InterPro" id="IPR011990">
    <property type="entry name" value="TPR-like_helical_dom_sf"/>
</dbReference>
<feature type="region of interest" description="Disordered" evidence="1">
    <location>
        <begin position="481"/>
        <end position="637"/>
    </location>
</feature>
<dbReference type="PANTHER" id="PTHR22550">
    <property type="entry name" value="SPORE GERMINATION PROTEIN"/>
    <property type="match status" value="1"/>
</dbReference>
<dbReference type="SUPFAM" id="SSF48452">
    <property type="entry name" value="TPR-like"/>
    <property type="match status" value="1"/>
</dbReference>
<proteinExistence type="predicted"/>
<name>A0A3B0X479_9ZZZZ</name>
<evidence type="ECO:0000259" key="3">
    <source>
        <dbReference type="PROSITE" id="PS50234"/>
    </source>
</evidence>
<dbReference type="Gene3D" id="1.25.40.10">
    <property type="entry name" value="Tetratricopeptide repeat domain"/>
    <property type="match status" value="1"/>
</dbReference>
<dbReference type="PROSITE" id="PS50234">
    <property type="entry name" value="VWFA"/>
    <property type="match status" value="1"/>
</dbReference>
<reference evidence="4" key="1">
    <citation type="submission" date="2018-06" db="EMBL/GenBank/DDBJ databases">
        <authorList>
            <person name="Zhirakovskaya E."/>
        </authorList>
    </citation>
    <scope>NUCLEOTIDE SEQUENCE</scope>
</reference>
<keyword evidence="2" id="KW-0472">Membrane</keyword>
<sequence>MNEIFVSMQNELPIILNTLHFIRADWFYAFIPLLLFLILSFKTIQHEKNWQSIIDPQLMPFVLSKSSEKKRRRYPLLLTFIAASLCITALAGPVYKKLPQPVYREQSSLVILLDLSQSMNATDIKPSRLSRAKLELLDLLKTRKTGQTALIVYAADAFVVTPLTDDNATIANLVPSLETGMMPAQGSNLSSALAKTLSLFTQAGIIKGDILVITDGIKPRDEDAIRKIASQGHQLSIFGIGTPTGSPIPLVDSEQGGFLLDRNGAIVIPKLDINTLRQHALKGGGLYTSLQANDNDINKLASLFESSTLDTKKDNTQNENAADLNLNADLWQEEGHWLLLPLLFFAALWARRGWIAVLTFFILGVAQPLSQPLHAASIDTDYLWSSPDQKAMEAFNAGDNKQAAENFTQPEWKASALYRDGDYQGAAEALEETSSGDGFYNKGNALAQQGKFEEAIEAYNKALELDENNADATYNREQVKQAIEKQKEQSQNQDGENQDKQKQDKQEDAEQSKSDNSSPDNKDQQDEQQSGEQGEQDQDSEQQQSTDTEQSPTDEEKNAEEDELKQRDAEEEAKQQAQEKQDYEQNKKQQDSDNQQKEKQEQDEQSAEDNAIENTESEEKPAEVEINPVEASITEEQKATEQWLKRIPDDPGGLLRRKFLYQYKQIPNQNDDNEPW</sequence>
<feature type="compositionally biased region" description="Basic and acidic residues" evidence="1">
    <location>
        <begin position="497"/>
        <end position="513"/>
    </location>
</feature>
<evidence type="ECO:0000313" key="4">
    <source>
        <dbReference type="EMBL" id="VAW50694.1"/>
    </source>
</evidence>
<feature type="compositionally biased region" description="Basic and acidic residues" evidence="1">
    <location>
        <begin position="564"/>
        <end position="602"/>
    </location>
</feature>
<dbReference type="SMART" id="SM00327">
    <property type="entry name" value="VWA"/>
    <property type="match status" value="1"/>
</dbReference>
<keyword evidence="2" id="KW-1133">Transmembrane helix</keyword>
<feature type="compositionally biased region" description="Low complexity" evidence="1">
    <location>
        <begin position="541"/>
        <end position="551"/>
    </location>
</feature>
<feature type="transmembrane region" description="Helical" evidence="2">
    <location>
        <begin position="74"/>
        <end position="95"/>
    </location>
</feature>
<dbReference type="PROSITE" id="PS50293">
    <property type="entry name" value="TPR_REGION"/>
    <property type="match status" value="1"/>
</dbReference>
<protein>
    <submittedName>
        <fullName evidence="4">Aerotolerance protein BatB / Aerotolerance protein BatC</fullName>
    </submittedName>
</protein>
<dbReference type="Pfam" id="PF00515">
    <property type="entry name" value="TPR_1"/>
    <property type="match status" value="1"/>
</dbReference>
<evidence type="ECO:0000256" key="2">
    <source>
        <dbReference type="SAM" id="Phobius"/>
    </source>
</evidence>
<dbReference type="PANTHER" id="PTHR22550:SF14">
    <property type="entry name" value="VWFA DOMAIN-CONTAINING PROTEIN"/>
    <property type="match status" value="1"/>
</dbReference>
<dbReference type="InterPro" id="IPR019734">
    <property type="entry name" value="TPR_rpt"/>
</dbReference>
<dbReference type="PROSITE" id="PS50005">
    <property type="entry name" value="TPR"/>
    <property type="match status" value="1"/>
</dbReference>